<dbReference type="InterPro" id="IPR050104">
    <property type="entry name" value="FMN-dep_NADH:Q_OxRdtase_AzoR1"/>
</dbReference>
<evidence type="ECO:0000259" key="7">
    <source>
        <dbReference type="Pfam" id="PF02525"/>
    </source>
</evidence>
<protein>
    <recommendedName>
        <fullName evidence="6">FMN dependent NADH:quinone oxidoreductase</fullName>
        <ecNumber evidence="6">1.6.5.-</ecNumber>
    </recommendedName>
    <alternativeName>
        <fullName evidence="6">Azo-dye reductase</fullName>
    </alternativeName>
    <alternativeName>
        <fullName evidence="6">FMN-dependent NADH-azo compound oxidoreductase</fullName>
    </alternativeName>
    <alternativeName>
        <fullName evidence="6">FMN-dependent NADH-azoreductase</fullName>
        <ecNumber evidence="6">1.7.1.17</ecNumber>
    </alternativeName>
</protein>
<dbReference type="RefSeq" id="WP_120325261.1">
    <property type="nucleotide sequence ID" value="NZ_RAPF01000006.1"/>
</dbReference>
<feature type="binding site" evidence="6">
    <location>
        <begin position="15"/>
        <end position="17"/>
    </location>
    <ligand>
        <name>FMN</name>
        <dbReference type="ChEBI" id="CHEBI:58210"/>
    </ligand>
</feature>
<keyword evidence="2 6" id="KW-0288">FMN</keyword>
<evidence type="ECO:0000313" key="8">
    <source>
        <dbReference type="EMBL" id="RKF19321.1"/>
    </source>
</evidence>
<comment type="catalytic activity">
    <reaction evidence="6">
        <text>2 a quinone + NADH + H(+) = 2 a 1,4-benzosemiquinone + NAD(+)</text>
        <dbReference type="Rhea" id="RHEA:65952"/>
        <dbReference type="ChEBI" id="CHEBI:15378"/>
        <dbReference type="ChEBI" id="CHEBI:57540"/>
        <dbReference type="ChEBI" id="CHEBI:57945"/>
        <dbReference type="ChEBI" id="CHEBI:132124"/>
        <dbReference type="ChEBI" id="CHEBI:134225"/>
    </reaction>
</comment>
<sequence length="198" mass="21146">MKILHIDSATTGAASVSREVSAAATAHFKELYPDAEVVYRDLGVEPLAHLTPTTTGAIRLPADAQDDNMKAAFPTERAVLDEFLSSDIVVIGAPMYNFTIPSQLKSWLDRLGVPGVTFSYSEAGPQGLAGGRKVVIVSSQGGEYEQGGVMEHQEQYLKDFFGFIGIDDPIFVRANKTGFGPDIRAASIAAAKEQIAAL</sequence>
<comment type="caution">
    <text evidence="8">The sequence shown here is derived from an EMBL/GenBank/DDBJ whole genome shotgun (WGS) entry which is preliminary data.</text>
</comment>
<feature type="binding site" evidence="6">
    <location>
        <begin position="139"/>
        <end position="142"/>
    </location>
    <ligand>
        <name>FMN</name>
        <dbReference type="ChEBI" id="CHEBI:58210"/>
    </ligand>
</feature>
<feature type="domain" description="Flavodoxin-like fold" evidence="7">
    <location>
        <begin position="1"/>
        <end position="197"/>
    </location>
</feature>
<proteinExistence type="inferred from homology"/>
<evidence type="ECO:0000313" key="9">
    <source>
        <dbReference type="Proteomes" id="UP000284395"/>
    </source>
</evidence>
<comment type="caution">
    <text evidence="6">Lacks conserved residue(s) required for the propagation of feature annotation.</text>
</comment>
<keyword evidence="3 6" id="KW-0560">Oxidoreductase</keyword>
<comment type="function">
    <text evidence="6">Quinone reductase that provides resistance to thiol-specific stress caused by electrophilic quinones.</text>
</comment>
<dbReference type="PANTHER" id="PTHR43741:SF4">
    <property type="entry name" value="FMN-DEPENDENT NADH:QUINONE OXIDOREDUCTASE"/>
    <property type="match status" value="1"/>
</dbReference>
<organism evidence="8 9">
    <name type="scientific">Altericroceibacterium spongiae</name>
    <dbReference type="NCBI Taxonomy" id="2320269"/>
    <lineage>
        <taxon>Bacteria</taxon>
        <taxon>Pseudomonadati</taxon>
        <taxon>Pseudomonadota</taxon>
        <taxon>Alphaproteobacteria</taxon>
        <taxon>Sphingomonadales</taxon>
        <taxon>Erythrobacteraceae</taxon>
        <taxon>Altericroceibacterium</taxon>
    </lineage>
</organism>
<evidence type="ECO:0000256" key="2">
    <source>
        <dbReference type="ARBA" id="ARBA00022643"/>
    </source>
</evidence>
<comment type="function">
    <text evidence="6">Also exhibits azoreductase activity. Catalyzes the reductive cleavage of the azo bond in aromatic azo compounds to the corresponding amines.</text>
</comment>
<dbReference type="GO" id="GO:0016652">
    <property type="term" value="F:oxidoreductase activity, acting on NAD(P)H as acceptor"/>
    <property type="evidence" value="ECO:0007669"/>
    <property type="project" value="UniProtKB-UniRule"/>
</dbReference>
<keyword evidence="1 6" id="KW-0285">Flavoprotein</keyword>
<dbReference type="GO" id="GO:0009055">
    <property type="term" value="F:electron transfer activity"/>
    <property type="evidence" value="ECO:0007669"/>
    <property type="project" value="UniProtKB-UniRule"/>
</dbReference>
<evidence type="ECO:0000256" key="1">
    <source>
        <dbReference type="ARBA" id="ARBA00022630"/>
    </source>
</evidence>
<dbReference type="InterPro" id="IPR029039">
    <property type="entry name" value="Flavoprotein-like_sf"/>
</dbReference>
<keyword evidence="4 6" id="KW-0520">NAD</keyword>
<evidence type="ECO:0000256" key="5">
    <source>
        <dbReference type="ARBA" id="ARBA00048542"/>
    </source>
</evidence>
<dbReference type="EC" id="1.7.1.17" evidence="6"/>
<comment type="subunit">
    <text evidence="6">Homodimer.</text>
</comment>
<evidence type="ECO:0000256" key="6">
    <source>
        <dbReference type="HAMAP-Rule" id="MF_01216"/>
    </source>
</evidence>
<dbReference type="GO" id="GO:0010181">
    <property type="term" value="F:FMN binding"/>
    <property type="evidence" value="ECO:0007669"/>
    <property type="project" value="UniProtKB-UniRule"/>
</dbReference>
<reference evidence="8 9" key="1">
    <citation type="submission" date="2018-09" db="EMBL/GenBank/DDBJ databases">
        <title>Altererythrobacter spongiae sp. nov., isolated from a marine sponge.</title>
        <authorList>
            <person name="Zhuang L."/>
            <person name="Luo L."/>
        </authorList>
    </citation>
    <scope>NUCLEOTIDE SEQUENCE [LARGE SCALE GENOMIC DNA]</scope>
    <source>
        <strain evidence="8 9">HN-Y73</strain>
    </source>
</reference>
<evidence type="ECO:0000256" key="4">
    <source>
        <dbReference type="ARBA" id="ARBA00023027"/>
    </source>
</evidence>
<name>A0A420EF45_9SPHN</name>
<comment type="catalytic activity">
    <reaction evidence="5">
        <text>N,N-dimethyl-1,4-phenylenediamine + anthranilate + 2 NAD(+) = 2-(4-dimethylaminophenyl)diazenylbenzoate + 2 NADH + 2 H(+)</text>
        <dbReference type="Rhea" id="RHEA:55872"/>
        <dbReference type="ChEBI" id="CHEBI:15378"/>
        <dbReference type="ChEBI" id="CHEBI:15783"/>
        <dbReference type="ChEBI" id="CHEBI:16567"/>
        <dbReference type="ChEBI" id="CHEBI:57540"/>
        <dbReference type="ChEBI" id="CHEBI:57945"/>
        <dbReference type="ChEBI" id="CHEBI:71579"/>
        <dbReference type="EC" id="1.7.1.17"/>
    </reaction>
    <physiologicalReaction direction="right-to-left" evidence="5">
        <dbReference type="Rhea" id="RHEA:55874"/>
    </physiologicalReaction>
</comment>
<dbReference type="SUPFAM" id="SSF52218">
    <property type="entry name" value="Flavoproteins"/>
    <property type="match status" value="1"/>
</dbReference>
<dbReference type="EC" id="1.6.5.-" evidence="6"/>
<accession>A0A420EF45</accession>
<dbReference type="PANTHER" id="PTHR43741">
    <property type="entry name" value="FMN-DEPENDENT NADH-AZOREDUCTASE 1"/>
    <property type="match status" value="1"/>
</dbReference>
<dbReference type="Proteomes" id="UP000284395">
    <property type="component" value="Unassembled WGS sequence"/>
</dbReference>
<dbReference type="InterPro" id="IPR023048">
    <property type="entry name" value="NADH:quinone_OxRdtase_FMN_depd"/>
</dbReference>
<dbReference type="Gene3D" id="3.40.50.360">
    <property type="match status" value="1"/>
</dbReference>
<evidence type="ECO:0000256" key="3">
    <source>
        <dbReference type="ARBA" id="ARBA00023002"/>
    </source>
</evidence>
<dbReference type="EMBL" id="RAPF01000006">
    <property type="protein sequence ID" value="RKF19321.1"/>
    <property type="molecule type" value="Genomic_DNA"/>
</dbReference>
<keyword evidence="9" id="KW-1185">Reference proteome</keyword>
<dbReference type="GO" id="GO:0016655">
    <property type="term" value="F:oxidoreductase activity, acting on NAD(P)H, quinone or similar compound as acceptor"/>
    <property type="evidence" value="ECO:0007669"/>
    <property type="project" value="InterPro"/>
</dbReference>
<dbReference type="HAMAP" id="MF_01216">
    <property type="entry name" value="Azoreductase_type1"/>
    <property type="match status" value="1"/>
</dbReference>
<dbReference type="InterPro" id="IPR003680">
    <property type="entry name" value="Flavodoxin_fold"/>
</dbReference>
<feature type="binding site" evidence="6">
    <location>
        <begin position="95"/>
        <end position="98"/>
    </location>
    <ligand>
        <name>FMN</name>
        <dbReference type="ChEBI" id="CHEBI:58210"/>
    </ligand>
</feature>
<gene>
    <name evidence="6" type="primary">azoR</name>
    <name evidence="8" type="ORF">D6851_12760</name>
</gene>
<dbReference type="Pfam" id="PF02525">
    <property type="entry name" value="Flavodoxin_2"/>
    <property type="match status" value="1"/>
</dbReference>
<comment type="cofactor">
    <cofactor evidence="6">
        <name>FMN</name>
        <dbReference type="ChEBI" id="CHEBI:58210"/>
    </cofactor>
    <text evidence="6">Binds 1 FMN per subunit.</text>
</comment>
<dbReference type="OrthoDB" id="9787136at2"/>
<comment type="similarity">
    <text evidence="6">Belongs to the azoreductase type 1 family.</text>
</comment>
<dbReference type="AlphaFoldDB" id="A0A420EF45"/>